<dbReference type="Proteomes" id="UP000837857">
    <property type="component" value="Chromosome 14"/>
</dbReference>
<evidence type="ECO:0000313" key="2">
    <source>
        <dbReference type="Proteomes" id="UP000837857"/>
    </source>
</evidence>
<name>A0ABN8HVK1_9NEOP</name>
<evidence type="ECO:0000313" key="1">
    <source>
        <dbReference type="EMBL" id="CAH2042072.1"/>
    </source>
</evidence>
<sequence>MGSKENCRGGDGGGRSSSLKFYYAFYTRGALMCEGGAHYNLAPSRRTPVDVVIPPRSSEHGGQVELVQRHA</sequence>
<accession>A0ABN8HVK1</accession>
<feature type="non-terminal residue" evidence="1">
    <location>
        <position position="71"/>
    </location>
</feature>
<gene>
    <name evidence="1" type="ORF">IPOD504_LOCUS3566</name>
</gene>
<keyword evidence="2" id="KW-1185">Reference proteome</keyword>
<protein>
    <submittedName>
        <fullName evidence="1">Uncharacterized protein</fullName>
    </submittedName>
</protein>
<proteinExistence type="predicted"/>
<organism evidence="1 2">
    <name type="scientific">Iphiclides podalirius</name>
    <name type="common">scarce swallowtail</name>
    <dbReference type="NCBI Taxonomy" id="110791"/>
    <lineage>
        <taxon>Eukaryota</taxon>
        <taxon>Metazoa</taxon>
        <taxon>Ecdysozoa</taxon>
        <taxon>Arthropoda</taxon>
        <taxon>Hexapoda</taxon>
        <taxon>Insecta</taxon>
        <taxon>Pterygota</taxon>
        <taxon>Neoptera</taxon>
        <taxon>Endopterygota</taxon>
        <taxon>Lepidoptera</taxon>
        <taxon>Glossata</taxon>
        <taxon>Ditrysia</taxon>
        <taxon>Papilionoidea</taxon>
        <taxon>Papilionidae</taxon>
        <taxon>Papilioninae</taxon>
        <taxon>Iphiclides</taxon>
    </lineage>
</organism>
<dbReference type="EMBL" id="OW152826">
    <property type="protein sequence ID" value="CAH2042072.1"/>
    <property type="molecule type" value="Genomic_DNA"/>
</dbReference>
<reference evidence="1" key="1">
    <citation type="submission" date="2022-03" db="EMBL/GenBank/DDBJ databases">
        <authorList>
            <person name="Martin H S."/>
        </authorList>
    </citation>
    <scope>NUCLEOTIDE SEQUENCE</scope>
</reference>